<keyword evidence="1" id="KW-0548">Nucleotidyltransferase</keyword>
<gene>
    <name evidence="1" type="primary">kdsB_1</name>
    <name evidence="1" type="ORF">NCTC9073_02207</name>
</gene>
<dbReference type="SUPFAM" id="SSF53448">
    <property type="entry name" value="Nucleotide-diphospho-sugar transferases"/>
    <property type="match status" value="1"/>
</dbReference>
<dbReference type="EMBL" id="UASD01000008">
    <property type="protein sequence ID" value="SPX10893.1"/>
    <property type="molecule type" value="Genomic_DNA"/>
</dbReference>
<name>A0A2X1MZP5_ECOLX</name>
<proteinExistence type="predicted"/>
<organism evidence="1 2">
    <name type="scientific">Escherichia coli</name>
    <dbReference type="NCBI Taxonomy" id="562"/>
    <lineage>
        <taxon>Bacteria</taxon>
        <taxon>Pseudomonadati</taxon>
        <taxon>Pseudomonadota</taxon>
        <taxon>Gammaproteobacteria</taxon>
        <taxon>Enterobacterales</taxon>
        <taxon>Enterobacteriaceae</taxon>
        <taxon>Escherichia</taxon>
    </lineage>
</organism>
<dbReference type="Proteomes" id="UP000250780">
    <property type="component" value="Unassembled WGS sequence"/>
</dbReference>
<accession>A0A2X1MZP5</accession>
<dbReference type="GO" id="GO:0008690">
    <property type="term" value="F:3-deoxy-manno-octulosonate cytidylyltransferase activity"/>
    <property type="evidence" value="ECO:0007669"/>
    <property type="project" value="UniProtKB-EC"/>
</dbReference>
<dbReference type="Gene3D" id="3.90.550.10">
    <property type="entry name" value="Spore Coat Polysaccharide Biosynthesis Protein SpsA, Chain A"/>
    <property type="match status" value="1"/>
</dbReference>
<dbReference type="InterPro" id="IPR029044">
    <property type="entry name" value="Nucleotide-diphossugar_trans"/>
</dbReference>
<dbReference type="EC" id="2.7.7.38" evidence="1"/>
<keyword evidence="1" id="KW-0808">Transferase</keyword>
<dbReference type="AlphaFoldDB" id="A0A2X1MZP5"/>
<evidence type="ECO:0000313" key="1">
    <source>
        <dbReference type="EMBL" id="SPX10893.1"/>
    </source>
</evidence>
<dbReference type="InterPro" id="IPR003329">
    <property type="entry name" value="Cytidylyl_trans"/>
</dbReference>
<dbReference type="Pfam" id="PF02348">
    <property type="entry name" value="CTP_transf_3"/>
    <property type="match status" value="1"/>
</dbReference>
<reference evidence="1 2" key="1">
    <citation type="submission" date="2018-06" db="EMBL/GenBank/DDBJ databases">
        <authorList>
            <consortium name="Pathogen Informatics"/>
            <person name="Doyle S."/>
        </authorList>
    </citation>
    <scope>NUCLEOTIDE SEQUENCE [LARGE SCALE GENOMIC DNA]</scope>
    <source>
        <strain evidence="1 2">NCTC9073</strain>
    </source>
</reference>
<protein>
    <submittedName>
        <fullName evidence="1">3-deoxy-manno-octulosonate cytidylyltransferase</fullName>
        <ecNumber evidence="1">2.7.7.38</ecNumber>
    </submittedName>
</protein>
<sequence length="107" mass="12056">MKVVLDAGGYALYFSRATIPWDRDRFAEGLETVGDNFLRHLGIYGYRAGFIRPLRQLAAKSVRTHRNVRAASCSVVRRKIHVAVAQEVPGTGVDTPEDLERVRAEMR</sequence>
<evidence type="ECO:0000313" key="2">
    <source>
        <dbReference type="Proteomes" id="UP000250780"/>
    </source>
</evidence>